<comment type="caution">
    <text evidence="1">The sequence shown here is derived from an EMBL/GenBank/DDBJ whole genome shotgun (WGS) entry which is preliminary data.</text>
</comment>
<name>A0A660L1U3_9ACTN</name>
<dbReference type="OrthoDB" id="9774531at2"/>
<dbReference type="Gene3D" id="3.30.390.10">
    <property type="entry name" value="Enolase-like, N-terminal domain"/>
    <property type="match status" value="1"/>
</dbReference>
<protein>
    <recommendedName>
        <fullName evidence="3">L-alanine-DL-glutamate epimerase-like enolase superfamily enzyme</fullName>
    </recommendedName>
</protein>
<evidence type="ECO:0000313" key="2">
    <source>
        <dbReference type="Proteomes" id="UP000278962"/>
    </source>
</evidence>
<dbReference type="AlphaFoldDB" id="A0A660L1U3"/>
<dbReference type="Gene3D" id="3.20.20.120">
    <property type="entry name" value="Enolase-like C-terminal domain"/>
    <property type="match status" value="1"/>
</dbReference>
<dbReference type="RefSeq" id="WP_121255683.1">
    <property type="nucleotide sequence ID" value="NZ_RBIL01000002.1"/>
</dbReference>
<gene>
    <name evidence="1" type="ORF">C8N24_5296</name>
</gene>
<dbReference type="SUPFAM" id="SSF51604">
    <property type="entry name" value="Enolase C-terminal domain-like"/>
    <property type="match status" value="1"/>
</dbReference>
<sequence length="333" mass="35820">MFDRLAGLPLLVESYDFVRLTGGERSTTLLRLHGGGFRGLGEDIMPSDADHDAFEAMTDLPLAGSWTLVEFLDALATFDQWGGVEPEFGDFARPFRNWVFESAALDLALQQAGVSLGDALGRSPRPVRFVNSFGLGEEPSVDGVRARLELYPSVGFKLDAAPAWTRGIITELAGTGAVRTVDFKGRYGLEVEGDFAPVYEAVVELLPEALIEDPHEAFVSVLPAERIAYDAPIKRAADVGATRTVNVKPSRIGGIRPLLELYAHCESNGVVMYGGGMGELGPAREQVQLLAALFHPDAPNDVAPPPFNLPEPIPGLPTSPLEVSSPPIGFRLK</sequence>
<keyword evidence="2" id="KW-1185">Reference proteome</keyword>
<dbReference type="InterPro" id="IPR036849">
    <property type="entry name" value="Enolase-like_C_sf"/>
</dbReference>
<evidence type="ECO:0000313" key="1">
    <source>
        <dbReference type="EMBL" id="RKQ87275.1"/>
    </source>
</evidence>
<organism evidence="1 2">
    <name type="scientific">Solirubrobacter pauli</name>
    <dbReference type="NCBI Taxonomy" id="166793"/>
    <lineage>
        <taxon>Bacteria</taxon>
        <taxon>Bacillati</taxon>
        <taxon>Actinomycetota</taxon>
        <taxon>Thermoleophilia</taxon>
        <taxon>Solirubrobacterales</taxon>
        <taxon>Solirubrobacteraceae</taxon>
        <taxon>Solirubrobacter</taxon>
    </lineage>
</organism>
<accession>A0A660L1U3</accession>
<proteinExistence type="predicted"/>
<dbReference type="InterPro" id="IPR029017">
    <property type="entry name" value="Enolase-like_N"/>
</dbReference>
<reference evidence="1 2" key="1">
    <citation type="submission" date="2018-10" db="EMBL/GenBank/DDBJ databases">
        <title>Genomic Encyclopedia of Archaeal and Bacterial Type Strains, Phase II (KMG-II): from individual species to whole genera.</title>
        <authorList>
            <person name="Goeker M."/>
        </authorList>
    </citation>
    <scope>NUCLEOTIDE SEQUENCE [LARGE SCALE GENOMIC DNA]</scope>
    <source>
        <strain evidence="1 2">DSM 14954</strain>
    </source>
</reference>
<evidence type="ECO:0008006" key="3">
    <source>
        <dbReference type="Google" id="ProtNLM"/>
    </source>
</evidence>
<dbReference type="Proteomes" id="UP000278962">
    <property type="component" value="Unassembled WGS sequence"/>
</dbReference>
<dbReference type="EMBL" id="RBIL01000002">
    <property type="protein sequence ID" value="RKQ87275.1"/>
    <property type="molecule type" value="Genomic_DNA"/>
</dbReference>